<dbReference type="Pfam" id="PF23046">
    <property type="entry name" value="tSH3-B_UBE2O"/>
    <property type="match status" value="1"/>
</dbReference>
<dbReference type="EMBL" id="OOIL02002240">
    <property type="protein sequence ID" value="VFQ81654.1"/>
    <property type="molecule type" value="Genomic_DNA"/>
</dbReference>
<dbReference type="SUPFAM" id="SSF54495">
    <property type="entry name" value="UBC-like"/>
    <property type="match status" value="1"/>
</dbReference>
<accession>A0A484LZV1</accession>
<evidence type="ECO:0000259" key="7">
    <source>
        <dbReference type="PROSITE" id="PS50127"/>
    </source>
</evidence>
<dbReference type="InterPro" id="IPR057733">
    <property type="entry name" value="UBE2O-like_SH3-B"/>
</dbReference>
<dbReference type="PANTHER" id="PTHR46116">
    <property type="entry name" value="(E3-INDEPENDENT) E2 UBIQUITIN-CONJUGATING ENZYME"/>
    <property type="match status" value="1"/>
</dbReference>
<dbReference type="PANTHER" id="PTHR46116:SF15">
    <property type="entry name" value="(E3-INDEPENDENT) E2 UBIQUITIN-CONJUGATING ENZYME"/>
    <property type="match status" value="1"/>
</dbReference>
<dbReference type="Pfam" id="PF00179">
    <property type="entry name" value="UQ_con"/>
    <property type="match status" value="1"/>
</dbReference>
<dbReference type="Pfam" id="PF23043">
    <property type="entry name" value="SH3-B_UBE2O"/>
    <property type="match status" value="1"/>
</dbReference>
<keyword evidence="9" id="KW-1185">Reference proteome</keyword>
<protein>
    <recommendedName>
        <fullName evidence="1">E2 ubiquitin-conjugating enzyme</fullName>
        <ecNumber evidence="1">2.3.2.23</ecNumber>
    </recommendedName>
</protein>
<feature type="domain" description="UBC core" evidence="7">
    <location>
        <begin position="636"/>
        <end position="796"/>
    </location>
</feature>
<sequence length="876" mass="98052">MDLNLKDIDCFSDSSSEDQEYGGNACSILSSLEETIGRIDDFLSFERVFVQGDIVCLVKDPSLQTGRVVNVNMVVDLEDISGSKLCNIDSRKLQTVRSIAIGDYVVCGPWLGKVEKVVDRITVLFDDGFLSKFTITETNMFTPISPDLLEDPRYPFYPGQRVKIHTQYIPKSDKWFYGTRNGKTDIGTVCSLDTGFVCVGWIGCVSNGHSKASVPSHKQDPKNLTMLSCFSDAKWQVGDWCLLPVADYGNFQKSSLRKFPDVKQAILPHIHGFPEGSKQPHKLFQKKKELAVIVRTKAKVDVLWQDGNVTFGLDANSLSHVNAVDSHDFWPGQFVLQKDFFDDSSSPSLHRWGVVTCLDTNERTVRVKWTKEFNSFESEETVSAYELMDHPDYSYGFGDAVFRFRLDKSQTLRESKNNLVHIKDETDLNSNDYSSSIGIIVGFNDGNIKVKWANGATSMVAPYEVYCIDTYEDAATVLVPYSDNLEPTNGGTNLHGNKQLSREKGKDPLDFHGNGEICKVKLPLATGCGSFSQAVIALLSRFSSSLFGTSLFGGYHHTSKEENKTEILGEESERNNSDKVIEKEAEDQPSRDGGPSTSSKLPPESFSQFDIVNGCSDHHFVNNTGKDVTSSLVKRGWLKRVQEEWNILEHDLPEAIYVRVYEERMDLLRAAIVGAPGTPYHDGLFFFDICFPPEYPYEPPMVHYNSGGLRVNPNLYESGKVCLSLLNTWTGSGNEVWNPKRSTILQLLLSLQALVLNEKPYFNEAGYDSQIGKADGEKNSVNYNENAYLGTCKSILYLLRNPPKHFEALLKEHLSKRGEHIMLACKAYMDDPPVGSCHLRSDQEHVKGCSKGFKIMIAKILPRLVEAFSDMGIRSS</sequence>
<proteinExistence type="predicted"/>
<evidence type="ECO:0000256" key="4">
    <source>
        <dbReference type="ARBA" id="ARBA00022786"/>
    </source>
</evidence>
<dbReference type="GO" id="GO:0005524">
    <property type="term" value="F:ATP binding"/>
    <property type="evidence" value="ECO:0007669"/>
    <property type="project" value="UniProtKB-KW"/>
</dbReference>
<dbReference type="InterPro" id="IPR016135">
    <property type="entry name" value="UBQ-conjugating_enzyme/RWD"/>
</dbReference>
<evidence type="ECO:0000313" key="8">
    <source>
        <dbReference type="EMBL" id="VFQ81654.1"/>
    </source>
</evidence>
<reference evidence="8 9" key="1">
    <citation type="submission" date="2018-04" db="EMBL/GenBank/DDBJ databases">
        <authorList>
            <person name="Vogel A."/>
        </authorList>
    </citation>
    <scope>NUCLEOTIDE SEQUENCE [LARGE SCALE GENOMIC DNA]</scope>
</reference>
<dbReference type="GO" id="GO:0061631">
    <property type="term" value="F:ubiquitin conjugating enzyme activity"/>
    <property type="evidence" value="ECO:0007669"/>
    <property type="project" value="UniProtKB-EC"/>
</dbReference>
<evidence type="ECO:0000256" key="5">
    <source>
        <dbReference type="ARBA" id="ARBA00022840"/>
    </source>
</evidence>
<name>A0A484LZV1_9ASTE</name>
<dbReference type="Proteomes" id="UP000595140">
    <property type="component" value="Unassembled WGS sequence"/>
</dbReference>
<feature type="region of interest" description="Disordered" evidence="6">
    <location>
        <begin position="560"/>
        <end position="603"/>
    </location>
</feature>
<keyword evidence="3" id="KW-0547">Nucleotide-binding</keyword>
<dbReference type="OrthoDB" id="47801at2759"/>
<feature type="region of interest" description="Disordered" evidence="6">
    <location>
        <begin position="487"/>
        <end position="507"/>
    </location>
</feature>
<keyword evidence="4" id="KW-0833">Ubl conjugation pathway</keyword>
<dbReference type="FunFam" id="3.10.110.10:FF:000028">
    <property type="entry name" value="Probable ubiquitin-conjugating enzyme E2 23"/>
    <property type="match status" value="1"/>
</dbReference>
<feature type="compositionally biased region" description="Basic and acidic residues" evidence="6">
    <location>
        <begin position="560"/>
        <end position="590"/>
    </location>
</feature>
<keyword evidence="5" id="KW-0067">ATP-binding</keyword>
<dbReference type="InterPro" id="IPR057735">
    <property type="entry name" value="UBE2O-like_tSH3-B"/>
</dbReference>
<feature type="compositionally biased region" description="Polar residues" evidence="6">
    <location>
        <begin position="487"/>
        <end position="499"/>
    </location>
</feature>
<dbReference type="EC" id="2.3.2.23" evidence="1"/>
<dbReference type="Pfam" id="PF23044">
    <property type="entry name" value="SH3-C_UBE2O"/>
    <property type="match status" value="1"/>
</dbReference>
<dbReference type="InterPro" id="IPR000608">
    <property type="entry name" value="UBC"/>
</dbReference>
<evidence type="ECO:0000313" key="9">
    <source>
        <dbReference type="Proteomes" id="UP000595140"/>
    </source>
</evidence>
<evidence type="ECO:0000256" key="1">
    <source>
        <dbReference type="ARBA" id="ARBA00012486"/>
    </source>
</evidence>
<gene>
    <name evidence="8" type="ORF">CCAM_LOCUS23430</name>
</gene>
<organism evidence="8 9">
    <name type="scientific">Cuscuta campestris</name>
    <dbReference type="NCBI Taxonomy" id="132261"/>
    <lineage>
        <taxon>Eukaryota</taxon>
        <taxon>Viridiplantae</taxon>
        <taxon>Streptophyta</taxon>
        <taxon>Embryophyta</taxon>
        <taxon>Tracheophyta</taxon>
        <taxon>Spermatophyta</taxon>
        <taxon>Magnoliopsida</taxon>
        <taxon>eudicotyledons</taxon>
        <taxon>Gunneridae</taxon>
        <taxon>Pentapetalae</taxon>
        <taxon>asterids</taxon>
        <taxon>lamiids</taxon>
        <taxon>Solanales</taxon>
        <taxon>Convolvulaceae</taxon>
        <taxon>Cuscuteae</taxon>
        <taxon>Cuscuta</taxon>
        <taxon>Cuscuta subgen. Grammica</taxon>
        <taxon>Cuscuta sect. Cleistogrammica</taxon>
    </lineage>
</organism>
<dbReference type="PROSITE" id="PS50127">
    <property type="entry name" value="UBC_2"/>
    <property type="match status" value="1"/>
</dbReference>
<evidence type="ECO:0000256" key="2">
    <source>
        <dbReference type="ARBA" id="ARBA00022679"/>
    </source>
</evidence>
<dbReference type="InterPro" id="IPR057734">
    <property type="entry name" value="UBE2O-like_SH3-C"/>
</dbReference>
<dbReference type="Gene3D" id="3.10.110.10">
    <property type="entry name" value="Ubiquitin Conjugating Enzyme"/>
    <property type="match status" value="1"/>
</dbReference>
<evidence type="ECO:0000256" key="6">
    <source>
        <dbReference type="SAM" id="MobiDB-lite"/>
    </source>
</evidence>
<dbReference type="CDD" id="cd23837">
    <property type="entry name" value="UBCc_UBE2O"/>
    <property type="match status" value="1"/>
</dbReference>
<dbReference type="AlphaFoldDB" id="A0A484LZV1"/>
<dbReference type="SMART" id="SM00212">
    <property type="entry name" value="UBCc"/>
    <property type="match status" value="1"/>
</dbReference>
<keyword evidence="2" id="KW-0808">Transferase</keyword>
<evidence type="ECO:0000256" key="3">
    <source>
        <dbReference type="ARBA" id="ARBA00022741"/>
    </source>
</evidence>